<evidence type="ECO:0000256" key="2">
    <source>
        <dbReference type="ARBA" id="ARBA00023315"/>
    </source>
</evidence>
<evidence type="ECO:0000259" key="3">
    <source>
        <dbReference type="PROSITE" id="PS51186"/>
    </source>
</evidence>
<dbReference type="Pfam" id="PF00583">
    <property type="entry name" value="Acetyltransf_1"/>
    <property type="match status" value="1"/>
</dbReference>
<dbReference type="Gene3D" id="3.40.630.30">
    <property type="match status" value="1"/>
</dbReference>
<dbReference type="InterPro" id="IPR050832">
    <property type="entry name" value="Bact_Acetyltransf"/>
</dbReference>
<keyword evidence="1" id="KW-0808">Transferase</keyword>
<dbReference type="SUPFAM" id="SSF55729">
    <property type="entry name" value="Acyl-CoA N-acyltransferases (Nat)"/>
    <property type="match status" value="1"/>
</dbReference>
<dbReference type="GeneID" id="301145069"/>
<reference evidence="4 5" key="1">
    <citation type="submission" date="2024-11" db="EMBL/GenBank/DDBJ databases">
        <title>Draft genomes of five putative biosurfactant-producing Serratia sp. isolates from Laguna de Bay, Philippines.</title>
        <authorList>
            <person name="Lantican N."/>
            <person name="Barredo G.A."/>
            <person name="Rosana A."/>
            <person name="Siababa A.C."/>
            <person name="Montecillo A."/>
        </authorList>
    </citation>
    <scope>NUCLEOTIDE SEQUENCE [LARGE SCALE GENOMIC DNA]</scope>
    <source>
        <strain evidence="4 5">WS11a</strain>
    </source>
</reference>
<evidence type="ECO:0000313" key="5">
    <source>
        <dbReference type="Proteomes" id="UP001622968"/>
    </source>
</evidence>
<dbReference type="InterPro" id="IPR016181">
    <property type="entry name" value="Acyl_CoA_acyltransferase"/>
</dbReference>
<name>A0ABW8QJM6_9GAMM</name>
<dbReference type="RefSeq" id="WP_050498665.1">
    <property type="nucleotide sequence ID" value="NZ_CP142089.1"/>
</dbReference>
<sequence>MAELSVQLAEITGDSGTSSFDPAAIQADGGCFMLVRNAADEAVACGALRRLTSGVAELKRMYVREPGNGIGRKLLHALEQQARWLGYRQLWLETRRVNLRAIKFYLAQGYRIRENYGRYRGNPQAVCFEKVLE</sequence>
<dbReference type="CDD" id="cd04301">
    <property type="entry name" value="NAT_SF"/>
    <property type="match status" value="1"/>
</dbReference>
<protein>
    <submittedName>
        <fullName evidence="4">GNAT family N-acetyltransferase</fullName>
    </submittedName>
</protein>
<dbReference type="PANTHER" id="PTHR43877">
    <property type="entry name" value="AMINOALKYLPHOSPHONATE N-ACETYLTRANSFERASE-RELATED-RELATED"/>
    <property type="match status" value="1"/>
</dbReference>
<dbReference type="InterPro" id="IPR000182">
    <property type="entry name" value="GNAT_dom"/>
</dbReference>
<gene>
    <name evidence="4" type="ORF">ACJBEI_10930</name>
</gene>
<comment type="caution">
    <text evidence="4">The sequence shown here is derived from an EMBL/GenBank/DDBJ whole genome shotgun (WGS) entry which is preliminary data.</text>
</comment>
<keyword evidence="2" id="KW-0012">Acyltransferase</keyword>
<dbReference type="PANTHER" id="PTHR43877:SF2">
    <property type="entry name" value="AMINOALKYLPHOSPHONATE N-ACETYLTRANSFERASE-RELATED"/>
    <property type="match status" value="1"/>
</dbReference>
<organism evidence="4 5">
    <name type="scientific">Serratia sarumanii</name>
    <dbReference type="NCBI Taxonomy" id="3020826"/>
    <lineage>
        <taxon>Bacteria</taxon>
        <taxon>Pseudomonadati</taxon>
        <taxon>Pseudomonadota</taxon>
        <taxon>Gammaproteobacteria</taxon>
        <taxon>Enterobacterales</taxon>
        <taxon>Yersiniaceae</taxon>
        <taxon>Serratia</taxon>
    </lineage>
</organism>
<dbReference type="PROSITE" id="PS51186">
    <property type="entry name" value="GNAT"/>
    <property type="match status" value="1"/>
</dbReference>
<feature type="domain" description="N-acetyltransferase" evidence="3">
    <location>
        <begin position="1"/>
        <end position="133"/>
    </location>
</feature>
<proteinExistence type="predicted"/>
<keyword evidence="5" id="KW-1185">Reference proteome</keyword>
<evidence type="ECO:0000256" key="1">
    <source>
        <dbReference type="ARBA" id="ARBA00022679"/>
    </source>
</evidence>
<dbReference type="EMBL" id="JBJHGH010000001">
    <property type="protein sequence ID" value="MFK8975730.1"/>
    <property type="molecule type" value="Genomic_DNA"/>
</dbReference>
<dbReference type="Proteomes" id="UP001622968">
    <property type="component" value="Unassembled WGS sequence"/>
</dbReference>
<accession>A0ABW8QJM6</accession>
<evidence type="ECO:0000313" key="4">
    <source>
        <dbReference type="EMBL" id="MFK8975730.1"/>
    </source>
</evidence>